<accession>A0ABX8D4T7</accession>
<keyword evidence="2" id="KW-1185">Reference proteome</keyword>
<sequence>MGAKAAVAGFVAIGLVVGGAYLADGLARDEAEGRVADVITRELQVEGTPEIRIGGFPFLTQLLGRSLDDVTATAGAVTLDGLRVTDVTVDATDVSLETPYRVGDVRIDATVPTASIEQAVRDEADLAVTVDGSTLRASGEVLGLTLTAGLVPRVEGGRLLVDVQDLTLGAGTLRLDQLPGNLAERLVGIEVPLDGLPPGIVLQAAEVVPDGVRVRATGVDVVLEDAR</sequence>
<gene>
    <name evidence="1" type="ORF">KG103_00555</name>
</gene>
<dbReference type="InterPro" id="IPR021373">
    <property type="entry name" value="DUF2993"/>
</dbReference>
<evidence type="ECO:0000313" key="1">
    <source>
        <dbReference type="EMBL" id="QVI62488.1"/>
    </source>
</evidence>
<evidence type="ECO:0000313" key="2">
    <source>
        <dbReference type="Proteomes" id="UP000677804"/>
    </source>
</evidence>
<organism evidence="1 2">
    <name type="scientific">Cellulomonas wangleii</name>
    <dbReference type="NCBI Taxonomy" id="2816956"/>
    <lineage>
        <taxon>Bacteria</taxon>
        <taxon>Bacillati</taxon>
        <taxon>Actinomycetota</taxon>
        <taxon>Actinomycetes</taxon>
        <taxon>Micrococcales</taxon>
        <taxon>Cellulomonadaceae</taxon>
        <taxon>Cellulomonas</taxon>
    </lineage>
</organism>
<dbReference type="Proteomes" id="UP000677804">
    <property type="component" value="Chromosome"/>
</dbReference>
<dbReference type="Pfam" id="PF11209">
    <property type="entry name" value="LmeA"/>
    <property type="match status" value="1"/>
</dbReference>
<name>A0ABX8D4T7_9CELL</name>
<dbReference type="EMBL" id="CP074405">
    <property type="protein sequence ID" value="QVI62488.1"/>
    <property type="molecule type" value="Genomic_DNA"/>
</dbReference>
<proteinExistence type="predicted"/>
<protein>
    <submittedName>
        <fullName evidence="1">DUF2993 domain-containing protein</fullName>
    </submittedName>
</protein>
<reference evidence="1 2" key="1">
    <citation type="submission" date="2021-05" db="EMBL/GenBank/DDBJ databases">
        <title>Novel species in genus Cellulomonas.</title>
        <authorList>
            <person name="Zhang G."/>
        </authorList>
    </citation>
    <scope>NUCLEOTIDE SEQUENCE [LARGE SCALE GENOMIC DNA]</scope>
    <source>
        <strain evidence="2">zg-ZUI222</strain>
    </source>
</reference>
<dbReference type="RefSeq" id="WP_207340149.1">
    <property type="nucleotide sequence ID" value="NZ_CP074405.1"/>
</dbReference>